<dbReference type="Gene3D" id="3.20.20.140">
    <property type="entry name" value="Metal-dependent hydrolases"/>
    <property type="match status" value="1"/>
</dbReference>
<comment type="caution">
    <text evidence="2">The sequence shown here is derived from an EMBL/GenBank/DDBJ whole genome shotgun (WGS) entry which is preliminary data.</text>
</comment>
<dbReference type="EMBL" id="JBBGZA010000001">
    <property type="protein sequence ID" value="MEJ5093192.1"/>
    <property type="molecule type" value="Genomic_DNA"/>
</dbReference>
<dbReference type="SUPFAM" id="SSF51556">
    <property type="entry name" value="Metallo-dependent hydrolases"/>
    <property type="match status" value="1"/>
</dbReference>
<feature type="signal peptide" evidence="1">
    <location>
        <begin position="1"/>
        <end position="21"/>
    </location>
</feature>
<reference evidence="2 3" key="1">
    <citation type="submission" date="2023-12" db="EMBL/GenBank/DDBJ databases">
        <title>Gut-associated functions are favored during microbiome assembly across C. elegans life.</title>
        <authorList>
            <person name="Zimmermann J."/>
        </authorList>
    </citation>
    <scope>NUCLEOTIDE SEQUENCE [LARGE SCALE GENOMIC DNA]</scope>
    <source>
        <strain evidence="2 3">JUb134</strain>
    </source>
</reference>
<dbReference type="PROSITE" id="PS51365">
    <property type="entry name" value="RENAL_DIPEPTIDASE_2"/>
    <property type="match status" value="1"/>
</dbReference>
<dbReference type="GO" id="GO:0016805">
    <property type="term" value="F:dipeptidase activity"/>
    <property type="evidence" value="ECO:0007669"/>
    <property type="project" value="UniProtKB-KW"/>
</dbReference>
<dbReference type="InterPro" id="IPR008257">
    <property type="entry name" value="Pept_M19"/>
</dbReference>
<keyword evidence="2" id="KW-0378">Hydrolase</keyword>
<sequence>MKRALPLLAAMLAMPISAAHAQDYDARVARVLKSTPLIDGHNDWPEALREREGDARWTMDLNDLSGSPERYNTDIIRLRRGKVGAQFWSVWVSPDLPPKEQVEQTLEQIDLVKSICTRYPQTFTMVRTAEQVRRAHRAGRIGCLIGVEGGGQIDGNLSVLRSYAELGAGYLTLTHSRTIEWADSATDNPKHDGLTDFGRRIVAELNRLGMLVDLSHVSEATMRDALAVTKAPVIFSHSGARALNDHPRNVSDAVLALVRANGGVVMVDYAPPYVSDAYRRWSADAAAEKTRLNAPPYGGLAIGHPEKAAAAYATWLAAHPAPRVTLAQVADHIDHVARVAGVDHVGLGSDFDGVGDTLPDGLEDVATYPALLAELMRRGWSDADIAKLAGGNVLRVMEAAARVKGELAS</sequence>
<keyword evidence="1" id="KW-0732">Signal</keyword>
<dbReference type="PANTHER" id="PTHR10443">
    <property type="entry name" value="MICROSOMAL DIPEPTIDASE"/>
    <property type="match status" value="1"/>
</dbReference>
<gene>
    <name evidence="2" type="ORF">WH159_01345</name>
</gene>
<name>A0ABU8Q0C4_9SPHN</name>
<accession>A0ABU8Q0C4</accession>
<dbReference type="InterPro" id="IPR032466">
    <property type="entry name" value="Metal_Hydrolase"/>
</dbReference>
<dbReference type="EC" id="3.4.13.19" evidence="2"/>
<keyword evidence="3" id="KW-1185">Reference proteome</keyword>
<evidence type="ECO:0000313" key="3">
    <source>
        <dbReference type="Proteomes" id="UP001380365"/>
    </source>
</evidence>
<dbReference type="Proteomes" id="UP001380365">
    <property type="component" value="Unassembled WGS sequence"/>
</dbReference>
<dbReference type="CDD" id="cd01301">
    <property type="entry name" value="rDP_like"/>
    <property type="match status" value="1"/>
</dbReference>
<dbReference type="Pfam" id="PF01244">
    <property type="entry name" value="Peptidase_M19"/>
    <property type="match status" value="1"/>
</dbReference>
<feature type="chain" id="PRO_5045766293" evidence="1">
    <location>
        <begin position="22"/>
        <end position="409"/>
    </location>
</feature>
<dbReference type="PANTHER" id="PTHR10443:SF12">
    <property type="entry name" value="DIPEPTIDASE"/>
    <property type="match status" value="1"/>
</dbReference>
<keyword evidence="2" id="KW-0645">Protease</keyword>
<dbReference type="RefSeq" id="WP_132883385.1">
    <property type="nucleotide sequence ID" value="NZ_JBBGZA010000001.1"/>
</dbReference>
<proteinExistence type="predicted"/>
<evidence type="ECO:0000313" key="2">
    <source>
        <dbReference type="EMBL" id="MEJ5093192.1"/>
    </source>
</evidence>
<evidence type="ECO:0000256" key="1">
    <source>
        <dbReference type="SAM" id="SignalP"/>
    </source>
</evidence>
<keyword evidence="2" id="KW-0224">Dipeptidase</keyword>
<organism evidence="2 3">
    <name type="scientific">Sphingomonas molluscorum</name>
    <dbReference type="NCBI Taxonomy" id="418184"/>
    <lineage>
        <taxon>Bacteria</taxon>
        <taxon>Pseudomonadati</taxon>
        <taxon>Pseudomonadota</taxon>
        <taxon>Alphaproteobacteria</taxon>
        <taxon>Sphingomonadales</taxon>
        <taxon>Sphingomonadaceae</taxon>
        <taxon>Sphingomonas</taxon>
    </lineage>
</organism>
<protein>
    <submittedName>
        <fullName evidence="2">Dipeptidase</fullName>
        <ecNumber evidence="2">3.4.13.19</ecNumber>
    </submittedName>
</protein>